<keyword evidence="2" id="KW-1185">Reference proteome</keyword>
<dbReference type="Proteomes" id="UP001165960">
    <property type="component" value="Unassembled WGS sequence"/>
</dbReference>
<evidence type="ECO:0000313" key="2">
    <source>
        <dbReference type="Proteomes" id="UP001165960"/>
    </source>
</evidence>
<comment type="caution">
    <text evidence="1">The sequence shown here is derived from an EMBL/GenBank/DDBJ whole genome shotgun (WGS) entry which is preliminary data.</text>
</comment>
<gene>
    <name evidence="1" type="ORF">DSO57_1025233</name>
</gene>
<evidence type="ECO:0000313" key="1">
    <source>
        <dbReference type="EMBL" id="KAJ9060976.1"/>
    </source>
</evidence>
<accession>A0ACC2SF48</accession>
<protein>
    <submittedName>
        <fullName evidence="1">Uncharacterized protein</fullName>
    </submittedName>
</protein>
<proteinExistence type="predicted"/>
<dbReference type="EMBL" id="QTSX02005111">
    <property type="protein sequence ID" value="KAJ9060976.1"/>
    <property type="molecule type" value="Genomic_DNA"/>
</dbReference>
<reference evidence="1" key="1">
    <citation type="submission" date="2022-04" db="EMBL/GenBank/DDBJ databases">
        <title>Genome of the entomopathogenic fungus Entomophthora muscae.</title>
        <authorList>
            <person name="Elya C."/>
            <person name="Lovett B.R."/>
            <person name="Lee E."/>
            <person name="Macias A.M."/>
            <person name="Hajek A.E."/>
            <person name="De Bivort B.L."/>
            <person name="Kasson M.T."/>
            <person name="De Fine Licht H.H."/>
            <person name="Stajich J.E."/>
        </authorList>
    </citation>
    <scope>NUCLEOTIDE SEQUENCE</scope>
    <source>
        <strain evidence="1">Berkeley</strain>
    </source>
</reference>
<organism evidence="1 2">
    <name type="scientific">Entomophthora muscae</name>
    <dbReference type="NCBI Taxonomy" id="34485"/>
    <lineage>
        <taxon>Eukaryota</taxon>
        <taxon>Fungi</taxon>
        <taxon>Fungi incertae sedis</taxon>
        <taxon>Zoopagomycota</taxon>
        <taxon>Entomophthoromycotina</taxon>
        <taxon>Entomophthoromycetes</taxon>
        <taxon>Entomophthorales</taxon>
        <taxon>Entomophthoraceae</taxon>
        <taxon>Entomophthora</taxon>
    </lineage>
</organism>
<name>A0ACC2SF48_9FUNG</name>
<sequence length="630" mass="69278">MSFAAWRSVRVTKANIKHCRSLRFTRSIASEASETSLNDMDRITNIFKGLGSASDDTPDRSSYWNKGSAFTATERQDQKLCGLIPSSVENLELQEERAMLGLRRQSKPLDKYMFLSHIRNSNVRLFYSLVIKHFKEIAPLIYTPVVGEACQEYSHIQPFLGATGNPDGLFISLNDLDSLDTLLENYRLALPPPHSNPEIAVITDGSRILGLGDLGVNGMGIPVGKLQLYVGAAGINPSKTLPIALDFGTNTQSILDDPLYLGLRQKRPSDEEFYAATDKVLNAVRRKFPGILIQFEDFSSEHAFGLLEKYQNEIFCFNDDIQGTGAVILSGFINAVRLSETPAKDQRIVFLGAGSAGIGVSRQIMDYFIHDGGLTEDEAREKFWLIDSKGLITMDRGDKLSAQKSFFARKDNNGVQYKSLIEVLDYVKPTALIGLSSISGAFSEEALRKMADINNRPIVFPLSNPATNAECTFEQAMKATNNKVIFASGTAFPDYKDEASGVVFHPGQGNNMYIFPGLGFGALLCKSGKVTDKMIYAAAASLADALTPEEIEQNLLYPDLDRIRPVSARVAAATILQAHKEGLVQIPEILAATTSLETMTAFVEKNMWHPAYPSNLTQAVEHEKQSVSSL</sequence>